<organism evidence="2 3">
    <name type="scientific">Aspergillus pseudoviridinutans</name>
    <dbReference type="NCBI Taxonomy" id="1517512"/>
    <lineage>
        <taxon>Eukaryota</taxon>
        <taxon>Fungi</taxon>
        <taxon>Dikarya</taxon>
        <taxon>Ascomycota</taxon>
        <taxon>Pezizomycotina</taxon>
        <taxon>Eurotiomycetes</taxon>
        <taxon>Eurotiomycetidae</taxon>
        <taxon>Eurotiales</taxon>
        <taxon>Aspergillaceae</taxon>
        <taxon>Aspergillus</taxon>
        <taxon>Aspergillus subgen. Fumigati</taxon>
    </lineage>
</organism>
<evidence type="ECO:0000313" key="3">
    <source>
        <dbReference type="Proteomes" id="UP001043456"/>
    </source>
</evidence>
<accession>A0A9P3B9W1</accession>
<sequence>MEAEKIIITPVPAHEQYSTLEVHQPAPIAPQNTYMQPPTSLPQYPPQQQPLSQPPGQEYYHTGPGMGHPSGYNTATPLHSLKRGPTPVDCPVCGQREMTRVEAQTGKTTQ</sequence>
<protein>
    <recommendedName>
        <fullName evidence="4">LITAF domain-containing protein</fullName>
    </recommendedName>
</protein>
<keyword evidence="3" id="KW-1185">Reference proteome</keyword>
<evidence type="ECO:0000313" key="2">
    <source>
        <dbReference type="EMBL" id="GIJ85348.1"/>
    </source>
</evidence>
<evidence type="ECO:0000256" key="1">
    <source>
        <dbReference type="SAM" id="MobiDB-lite"/>
    </source>
</evidence>
<dbReference type="AlphaFoldDB" id="A0A9P3B9W1"/>
<dbReference type="Proteomes" id="UP001043456">
    <property type="component" value="Unassembled WGS sequence"/>
</dbReference>
<dbReference type="EMBL" id="BHVY01000003">
    <property type="protein sequence ID" value="GIJ85348.1"/>
    <property type="molecule type" value="Genomic_DNA"/>
</dbReference>
<reference evidence="2 3" key="1">
    <citation type="submission" date="2018-10" db="EMBL/GenBank/DDBJ databases">
        <title>Pan-genome distribution and transcriptional activeness of fungal secondary metabolism genes in Aspergillus section Fumigati.</title>
        <authorList>
            <person name="Takahashi H."/>
            <person name="Umemura M."/>
            <person name="Ninomiya A."/>
            <person name="Kusuya Y."/>
            <person name="Urayama S."/>
            <person name="Shimizu M."/>
            <person name="Watanabe A."/>
            <person name="Kamei K."/>
            <person name="Yaguchi T."/>
            <person name="Hagiwara D."/>
        </authorList>
    </citation>
    <scope>NUCLEOTIDE SEQUENCE [LARGE SCALE GENOMIC DNA]</scope>
    <source>
        <strain evidence="2 3">IFM 55266</strain>
    </source>
</reference>
<gene>
    <name evidence="2" type="ORF">Asppvi_004205</name>
</gene>
<evidence type="ECO:0008006" key="4">
    <source>
        <dbReference type="Google" id="ProtNLM"/>
    </source>
</evidence>
<dbReference type="OrthoDB" id="5599753at2759"/>
<dbReference type="RefSeq" id="XP_043156095.1">
    <property type="nucleotide sequence ID" value="XM_043300160.1"/>
</dbReference>
<dbReference type="GeneID" id="67002817"/>
<feature type="region of interest" description="Disordered" evidence="1">
    <location>
        <begin position="25"/>
        <end position="92"/>
    </location>
</feature>
<name>A0A9P3B9W1_9EURO</name>
<feature type="compositionally biased region" description="Pro residues" evidence="1">
    <location>
        <begin position="39"/>
        <end position="48"/>
    </location>
</feature>
<proteinExistence type="predicted"/>
<comment type="caution">
    <text evidence="2">The sequence shown here is derived from an EMBL/GenBank/DDBJ whole genome shotgun (WGS) entry which is preliminary data.</text>
</comment>